<keyword evidence="1" id="KW-0808">Transferase</keyword>
<dbReference type="Proteomes" id="UP000037460">
    <property type="component" value="Unassembled WGS sequence"/>
</dbReference>
<comment type="caution">
    <text evidence="1">The sequence shown here is derived from an EMBL/GenBank/DDBJ whole genome shotgun (WGS) entry which is preliminary data.</text>
</comment>
<reference evidence="2" key="1">
    <citation type="journal article" date="2015" name="PLoS Genet.">
        <title>Genome Sequence and Transcriptome Analyses of Chrysochromulina tobin: Metabolic Tools for Enhanced Algal Fitness in the Prominent Order Prymnesiales (Haptophyceae).</title>
        <authorList>
            <person name="Hovde B.T."/>
            <person name="Deodato C.R."/>
            <person name="Hunsperger H.M."/>
            <person name="Ryken S.A."/>
            <person name="Yost W."/>
            <person name="Jha R.K."/>
            <person name="Patterson J."/>
            <person name="Monnat R.J. Jr."/>
            <person name="Barlow S.B."/>
            <person name="Starkenburg S.R."/>
            <person name="Cattolico R.A."/>
        </authorList>
    </citation>
    <scope>NUCLEOTIDE SEQUENCE</scope>
    <source>
        <strain evidence="2">CCMP291</strain>
    </source>
</reference>
<dbReference type="GO" id="GO:0008168">
    <property type="term" value="F:methyltransferase activity"/>
    <property type="evidence" value="ECO:0007669"/>
    <property type="project" value="UniProtKB-KW"/>
</dbReference>
<dbReference type="AlphaFoldDB" id="A0A0M0JQA9"/>
<gene>
    <name evidence="1" type="ORF">Ctob_002332</name>
</gene>
<keyword evidence="2" id="KW-1185">Reference proteome</keyword>
<proteinExistence type="predicted"/>
<accession>A0A0M0JQA9</accession>
<protein>
    <submittedName>
        <fullName evidence="1">DNA adenine methyltransferase</fullName>
    </submittedName>
</protein>
<keyword evidence="1" id="KW-0489">Methyltransferase</keyword>
<dbReference type="GO" id="GO:0032259">
    <property type="term" value="P:methylation"/>
    <property type="evidence" value="ECO:0007669"/>
    <property type="project" value="UniProtKB-KW"/>
</dbReference>
<evidence type="ECO:0000313" key="2">
    <source>
        <dbReference type="Proteomes" id="UP000037460"/>
    </source>
</evidence>
<organism evidence="1 2">
    <name type="scientific">Chrysochromulina tobinii</name>
    <dbReference type="NCBI Taxonomy" id="1460289"/>
    <lineage>
        <taxon>Eukaryota</taxon>
        <taxon>Haptista</taxon>
        <taxon>Haptophyta</taxon>
        <taxon>Prymnesiophyceae</taxon>
        <taxon>Prymnesiales</taxon>
        <taxon>Chrysochromulinaceae</taxon>
        <taxon>Chrysochromulina</taxon>
    </lineage>
</organism>
<name>A0A0M0JQA9_9EUKA</name>
<evidence type="ECO:0000313" key="1">
    <source>
        <dbReference type="EMBL" id="KOO28462.1"/>
    </source>
</evidence>
<dbReference type="EMBL" id="JWZX01002565">
    <property type="protein sequence ID" value="KOO28462.1"/>
    <property type="molecule type" value="Genomic_DNA"/>
</dbReference>
<dbReference type="OrthoDB" id="10507778at2759"/>
<sequence length="174" mass="18921">MQPRAATSAPAALGAATAGAPLPTADDARACVCVGRYYDLERYSGDPRDLSEAQTYAAFLQDYRDIIGRALSRLARNRFACFVVGEIRDPDGFCRNFVGDTIAAFEAHGARLYNHAVMMLPLASLPMRASSAFNASAKLGTCHQHVLVFYNGLHPNRDVKGLALHNASKALEWY</sequence>